<accession>A0A813K6J7</accession>
<evidence type="ECO:0008006" key="3">
    <source>
        <dbReference type="Google" id="ProtNLM"/>
    </source>
</evidence>
<sequence>AARSPPEVVNGGHLTRGALGLILSYHTVLQRIAADPHEDHVYVVAEDDAVLHDDFSPRLRSCLDALEQVDPRWDLLHVGYYEDDCSLKAIEGPASEFLCRPVKVYGLFGAAFRPRGARALLEQLFPLDEQIDSALANVYGAVSAYATRPALMHA</sequence>
<name>A0A813K6J7_POLGL</name>
<evidence type="ECO:0000313" key="1">
    <source>
        <dbReference type="EMBL" id="CAE8692531.1"/>
    </source>
</evidence>
<dbReference type="AlphaFoldDB" id="A0A813K6J7"/>
<comment type="caution">
    <text evidence="1">The sequence shown here is derived from an EMBL/GenBank/DDBJ whole genome shotgun (WGS) entry which is preliminary data.</text>
</comment>
<feature type="non-terminal residue" evidence="1">
    <location>
        <position position="154"/>
    </location>
</feature>
<organism evidence="1 2">
    <name type="scientific">Polarella glacialis</name>
    <name type="common">Dinoflagellate</name>
    <dbReference type="NCBI Taxonomy" id="89957"/>
    <lineage>
        <taxon>Eukaryota</taxon>
        <taxon>Sar</taxon>
        <taxon>Alveolata</taxon>
        <taxon>Dinophyceae</taxon>
        <taxon>Suessiales</taxon>
        <taxon>Suessiaceae</taxon>
        <taxon>Polarella</taxon>
    </lineage>
</organism>
<feature type="non-terminal residue" evidence="1">
    <location>
        <position position="1"/>
    </location>
</feature>
<protein>
    <recommendedName>
        <fullName evidence="3">Hexosyltransferase</fullName>
    </recommendedName>
</protein>
<reference evidence="1" key="1">
    <citation type="submission" date="2021-02" db="EMBL/GenBank/DDBJ databases">
        <authorList>
            <person name="Dougan E. K."/>
            <person name="Rhodes N."/>
            <person name="Thang M."/>
            <person name="Chan C."/>
        </authorList>
    </citation>
    <scope>NUCLEOTIDE SEQUENCE</scope>
</reference>
<proteinExistence type="predicted"/>
<gene>
    <name evidence="1" type="ORF">PGLA2088_LOCUS27919</name>
</gene>
<evidence type="ECO:0000313" key="2">
    <source>
        <dbReference type="Proteomes" id="UP000626109"/>
    </source>
</evidence>
<dbReference type="Proteomes" id="UP000626109">
    <property type="component" value="Unassembled WGS sequence"/>
</dbReference>
<dbReference type="EMBL" id="CAJNNW010027652">
    <property type="protein sequence ID" value="CAE8692531.1"/>
    <property type="molecule type" value="Genomic_DNA"/>
</dbReference>